<proteinExistence type="predicted"/>
<evidence type="ECO:0000313" key="2">
    <source>
        <dbReference type="Proteomes" id="UP000257607"/>
    </source>
</evidence>
<dbReference type="EMBL" id="CP031003">
    <property type="protein sequence ID" value="AXN35424.1"/>
    <property type="molecule type" value="Genomic_DNA"/>
</dbReference>
<dbReference type="GO" id="GO:0003677">
    <property type="term" value="F:DNA binding"/>
    <property type="evidence" value="ECO:0007669"/>
    <property type="project" value="UniProtKB-KW"/>
</dbReference>
<dbReference type="NCBIfam" id="TIGR01618">
    <property type="entry name" value="phage_P_loop"/>
    <property type="match status" value="1"/>
</dbReference>
<dbReference type="AlphaFoldDB" id="A0A385ACS1"/>
<organism evidence="1 2">
    <name type="scientific">Latilactobacillus curvatus</name>
    <name type="common">Lactobacillus curvatus</name>
    <dbReference type="NCBI Taxonomy" id="28038"/>
    <lineage>
        <taxon>Bacteria</taxon>
        <taxon>Bacillati</taxon>
        <taxon>Bacillota</taxon>
        <taxon>Bacilli</taxon>
        <taxon>Lactobacillales</taxon>
        <taxon>Lactobacillaceae</taxon>
        <taxon>Latilactobacillus</taxon>
    </lineage>
</organism>
<accession>A0A385ACS1</accession>
<dbReference type="Pfam" id="PF13479">
    <property type="entry name" value="AAA_24"/>
    <property type="match status" value="1"/>
</dbReference>
<dbReference type="InterPro" id="IPR006505">
    <property type="entry name" value="Phage_nucleotide-bp"/>
</dbReference>
<name>A0A385ACS1_LATCU</name>
<dbReference type="SUPFAM" id="SSF52540">
    <property type="entry name" value="P-loop containing nucleoside triphosphate hydrolases"/>
    <property type="match status" value="1"/>
</dbReference>
<evidence type="ECO:0000313" key="1">
    <source>
        <dbReference type="EMBL" id="AXN35424.1"/>
    </source>
</evidence>
<protein>
    <submittedName>
        <fullName evidence="1">DNA-binding protein</fullName>
    </submittedName>
</protein>
<sequence>MAIHSLKDTNKTDLFRVMIYGKPGIGKTSAAKFMKGKTLVVPFDNSEKVLSGTNIDAEEFDKANPSKELTRLLKELPSELNGYSNLVLDNVSSLEKSWFIEQGRNSKSGIRNELQDYSGWTNYFIRVIDAFYKLPVNILVTAWEDQYEITSMTGQQFNQYSPQLRTSVRSTFMGLTDVVGRMMLNPDTQKRGVILEGDDGIFAKNRLDSRKASTIEELFKFGGDDNGEDD</sequence>
<dbReference type="RefSeq" id="WP_089542184.1">
    <property type="nucleotide sequence ID" value="NZ_CP022475.1"/>
</dbReference>
<dbReference type="Proteomes" id="UP000257607">
    <property type="component" value="Chromosome"/>
</dbReference>
<gene>
    <name evidence="1" type="ORF">DT351_03230</name>
</gene>
<dbReference type="InterPro" id="IPR027417">
    <property type="entry name" value="P-loop_NTPase"/>
</dbReference>
<reference evidence="1 2" key="1">
    <citation type="submission" date="2018-07" db="EMBL/GenBank/DDBJ databases">
        <title>Lactobacillus curvatus genome sequence.</title>
        <authorList>
            <person name="Prechtl R."/>
        </authorList>
    </citation>
    <scope>NUCLEOTIDE SEQUENCE [LARGE SCALE GENOMIC DNA]</scope>
    <source>
        <strain evidence="1 2">TMW 1.1928</strain>
    </source>
</reference>
<keyword evidence="1" id="KW-0238">DNA-binding</keyword>